<feature type="signal peptide" evidence="4">
    <location>
        <begin position="1"/>
        <end position="24"/>
    </location>
</feature>
<feature type="compositionally biased region" description="Polar residues" evidence="3">
    <location>
        <begin position="381"/>
        <end position="397"/>
    </location>
</feature>
<feature type="compositionally biased region" description="Acidic residues" evidence="3">
    <location>
        <begin position="159"/>
        <end position="173"/>
    </location>
</feature>
<feature type="region of interest" description="Disordered" evidence="3">
    <location>
        <begin position="470"/>
        <end position="528"/>
    </location>
</feature>
<name>A0A2G8JYZ0_STIJA</name>
<dbReference type="Proteomes" id="UP000230750">
    <property type="component" value="Unassembled WGS sequence"/>
</dbReference>
<dbReference type="AlphaFoldDB" id="A0A2G8JYZ0"/>
<gene>
    <name evidence="6" type="ORF">BSL78_22212</name>
</gene>
<dbReference type="SMART" id="SM00326">
    <property type="entry name" value="SH3"/>
    <property type="match status" value="1"/>
</dbReference>
<feature type="compositionally biased region" description="Basic and acidic residues" evidence="3">
    <location>
        <begin position="332"/>
        <end position="347"/>
    </location>
</feature>
<feature type="compositionally biased region" description="Polar residues" evidence="3">
    <location>
        <begin position="220"/>
        <end position="230"/>
    </location>
</feature>
<evidence type="ECO:0000259" key="5">
    <source>
        <dbReference type="PROSITE" id="PS50002"/>
    </source>
</evidence>
<feature type="chain" id="PRO_5013788897" evidence="4">
    <location>
        <begin position="25"/>
        <end position="658"/>
    </location>
</feature>
<evidence type="ECO:0000256" key="2">
    <source>
        <dbReference type="PROSITE-ProRule" id="PRU00192"/>
    </source>
</evidence>
<evidence type="ECO:0000313" key="7">
    <source>
        <dbReference type="Proteomes" id="UP000230750"/>
    </source>
</evidence>
<feature type="compositionally biased region" description="Basic and acidic residues" evidence="3">
    <location>
        <begin position="258"/>
        <end position="286"/>
    </location>
</feature>
<dbReference type="Gene3D" id="2.30.30.40">
    <property type="entry name" value="SH3 Domains"/>
    <property type="match status" value="1"/>
</dbReference>
<feature type="compositionally biased region" description="Basic and acidic residues" evidence="3">
    <location>
        <begin position="407"/>
        <end position="428"/>
    </location>
</feature>
<accession>A0A2G8JYZ0</accession>
<sequence>MVMSWKYFLVLFLCQCTLFSSSMTENLPNELQCMDDGCKGAISQAWGKDVFQSEDEDFLSFKKKELIEVLGKASEDSEFWFAKHFQSGKKGFISKNLVDEVLVFQENPPVVVPLEVAYPKIIPKDDNLVQDGEDTRIQNPSSDSPPNDNPQESDTPSNQEDEGVNTSGEEEGQDKEPINQKEPPQPDGDVKELQSGSEDPMEEGTASGNVEINQAEEGDTNTQQGAGQTNIERETGATGPSNVGDVVLDQTPSSPHEIQSKNDEINVDESKHEGSMSPNHDEKQSEHGNGVSGNQDNNAKENHVDPIKEKDPTPKRKRRDKRETLTVANIEPRSDSELDQEKGKEGGESNSPNQEGREVNKGTLDSQGEIGNDEKLPENNLDIQKNIPNEQPPSQDAGSEKAPPNLTHEKDESEPVILAEKDKDKSVEEETIGLNVKNNETPEQAIKNQETPVVEMEVDTKNDQLVINVIEDDSKPPNDQTSNQDSDSQTVEVKIGEQVAVTDKEQSEGHPNQVPVTDGGEGLAPEQGNNKVIQNDLKNSEGNQVYIEPSKIDIEFENKGALDQPSEALEVERKPLEQGDVVPEPNSEPQMGQVKGVEEGSQEGKIDMQAPAGEMEVETKSDQLVINAIEEESNPLMIRPLTVIVIVSLKWVRDRLRG</sequence>
<dbReference type="InterPro" id="IPR001452">
    <property type="entry name" value="SH3_domain"/>
</dbReference>
<dbReference type="InterPro" id="IPR036028">
    <property type="entry name" value="SH3-like_dom_sf"/>
</dbReference>
<feature type="compositionally biased region" description="Basic and acidic residues" evidence="3">
    <location>
        <begin position="298"/>
        <end position="314"/>
    </location>
</feature>
<feature type="region of interest" description="Disordered" evidence="3">
    <location>
        <begin position="576"/>
        <end position="604"/>
    </location>
</feature>
<keyword evidence="1 2" id="KW-0728">SH3 domain</keyword>
<dbReference type="SUPFAM" id="SSF50044">
    <property type="entry name" value="SH3-domain"/>
    <property type="match status" value="1"/>
</dbReference>
<keyword evidence="4" id="KW-0732">Signal</keyword>
<comment type="caution">
    <text evidence="6">The sequence shown here is derived from an EMBL/GenBank/DDBJ whole genome shotgun (WGS) entry which is preliminary data.</text>
</comment>
<proteinExistence type="predicted"/>
<evidence type="ECO:0000256" key="3">
    <source>
        <dbReference type="SAM" id="MobiDB-lite"/>
    </source>
</evidence>
<feature type="compositionally biased region" description="Polar residues" evidence="3">
    <location>
        <begin position="477"/>
        <end position="491"/>
    </location>
</feature>
<dbReference type="PROSITE" id="PS50002">
    <property type="entry name" value="SH3"/>
    <property type="match status" value="1"/>
</dbReference>
<feature type="compositionally biased region" description="Low complexity" evidence="3">
    <location>
        <begin position="139"/>
        <end position="150"/>
    </location>
</feature>
<dbReference type="EMBL" id="MRZV01001070">
    <property type="protein sequence ID" value="PIK40934.1"/>
    <property type="molecule type" value="Genomic_DNA"/>
</dbReference>
<evidence type="ECO:0000256" key="4">
    <source>
        <dbReference type="SAM" id="SignalP"/>
    </source>
</evidence>
<organism evidence="6 7">
    <name type="scientific">Stichopus japonicus</name>
    <name type="common">Sea cucumber</name>
    <dbReference type="NCBI Taxonomy" id="307972"/>
    <lineage>
        <taxon>Eukaryota</taxon>
        <taxon>Metazoa</taxon>
        <taxon>Echinodermata</taxon>
        <taxon>Eleutherozoa</taxon>
        <taxon>Echinozoa</taxon>
        <taxon>Holothuroidea</taxon>
        <taxon>Aspidochirotacea</taxon>
        <taxon>Aspidochirotida</taxon>
        <taxon>Stichopodidae</taxon>
        <taxon>Apostichopus</taxon>
    </lineage>
</organism>
<feature type="domain" description="SH3" evidence="5">
    <location>
        <begin position="26"/>
        <end position="103"/>
    </location>
</feature>
<keyword evidence="7" id="KW-1185">Reference proteome</keyword>
<evidence type="ECO:0000256" key="1">
    <source>
        <dbReference type="ARBA" id="ARBA00022443"/>
    </source>
</evidence>
<evidence type="ECO:0000313" key="6">
    <source>
        <dbReference type="EMBL" id="PIK40934.1"/>
    </source>
</evidence>
<reference evidence="6 7" key="1">
    <citation type="journal article" date="2017" name="PLoS Biol.">
        <title>The sea cucumber genome provides insights into morphological evolution and visceral regeneration.</title>
        <authorList>
            <person name="Zhang X."/>
            <person name="Sun L."/>
            <person name="Yuan J."/>
            <person name="Sun Y."/>
            <person name="Gao Y."/>
            <person name="Zhang L."/>
            <person name="Li S."/>
            <person name="Dai H."/>
            <person name="Hamel J.F."/>
            <person name="Liu C."/>
            <person name="Yu Y."/>
            <person name="Liu S."/>
            <person name="Lin W."/>
            <person name="Guo K."/>
            <person name="Jin S."/>
            <person name="Xu P."/>
            <person name="Storey K.B."/>
            <person name="Huan P."/>
            <person name="Zhang T."/>
            <person name="Zhou Y."/>
            <person name="Zhang J."/>
            <person name="Lin C."/>
            <person name="Li X."/>
            <person name="Xing L."/>
            <person name="Huo D."/>
            <person name="Sun M."/>
            <person name="Wang L."/>
            <person name="Mercier A."/>
            <person name="Li F."/>
            <person name="Yang H."/>
            <person name="Xiang J."/>
        </authorList>
    </citation>
    <scope>NUCLEOTIDE SEQUENCE [LARGE SCALE GENOMIC DNA]</scope>
    <source>
        <strain evidence="6">Shaxun</strain>
        <tissue evidence="6">Muscle</tissue>
    </source>
</reference>
<feature type="region of interest" description="Disordered" evidence="3">
    <location>
        <begin position="125"/>
        <end position="432"/>
    </location>
</feature>
<protein>
    <submittedName>
        <fullName evidence="6">Bm8 interacting protein 2-11</fullName>
    </submittedName>
</protein>